<accession>A0A6J7W149</accession>
<dbReference type="SUPFAM" id="SSF51569">
    <property type="entry name" value="Aldolase"/>
    <property type="match status" value="1"/>
</dbReference>
<evidence type="ECO:0000256" key="2">
    <source>
        <dbReference type="ARBA" id="ARBA00006906"/>
    </source>
</evidence>
<evidence type="ECO:0000313" key="9">
    <source>
        <dbReference type="EMBL" id="CAB5133377.1"/>
    </source>
</evidence>
<dbReference type="EMBL" id="CAESAH010000001">
    <property type="protein sequence ID" value="CAB4329224.1"/>
    <property type="molecule type" value="Genomic_DNA"/>
</dbReference>
<evidence type="ECO:0000313" key="7">
    <source>
        <dbReference type="EMBL" id="CAB4723946.1"/>
    </source>
</evidence>
<dbReference type="InterPro" id="IPR000887">
    <property type="entry name" value="Aldlse_KDPG_KHG"/>
</dbReference>
<evidence type="ECO:0000256" key="5">
    <source>
        <dbReference type="ARBA" id="ARBA00023277"/>
    </source>
</evidence>
<gene>
    <name evidence="7" type="ORF">UFOPK2731_00379</name>
    <name evidence="8" type="ORF">UFOPK3161_00184</name>
    <name evidence="6" type="ORF">UFOPK3962_00011</name>
    <name evidence="9" type="ORF">UFOPK4427_00010</name>
</gene>
<dbReference type="PANTHER" id="PTHR30246">
    <property type="entry name" value="2-KETO-3-DEOXY-6-PHOSPHOGLUCONATE ALDOLASE"/>
    <property type="match status" value="1"/>
</dbReference>
<proteinExistence type="inferred from homology"/>
<evidence type="ECO:0000313" key="8">
    <source>
        <dbReference type="EMBL" id="CAB4815700.1"/>
    </source>
</evidence>
<dbReference type="EMBL" id="CAEZYO010000007">
    <property type="protein sequence ID" value="CAB4723946.1"/>
    <property type="molecule type" value="Genomic_DNA"/>
</dbReference>
<dbReference type="InterPro" id="IPR013785">
    <property type="entry name" value="Aldolase_TIM"/>
</dbReference>
<evidence type="ECO:0000256" key="1">
    <source>
        <dbReference type="ARBA" id="ARBA00004761"/>
    </source>
</evidence>
<dbReference type="Pfam" id="PF01081">
    <property type="entry name" value="Aldolase"/>
    <property type="match status" value="1"/>
</dbReference>
<sequence length="180" mass="19557">MFFEELRKQRILPILTVKDLDQTRKDVANLKSRNFRIIEITLRTPQSIDAINEFCSDEDLIIGAGSISTVSQMENVIKAGAKFGVSPGFFPPLVKKAVDSNFPYIPGISTPSEIMGGVNLGVTVFKFFPSEPLGGLVTLRAMSAPFPGLSFIPTGGVNSEISDEYLKEKCVLAVGGSWLV</sequence>
<dbReference type="PROSITE" id="PS00160">
    <property type="entry name" value="ALDOLASE_KDPG_KHG_2"/>
    <property type="match status" value="1"/>
</dbReference>
<dbReference type="InterPro" id="IPR031338">
    <property type="entry name" value="KDPG/KHG_AS_2"/>
</dbReference>
<dbReference type="Gene3D" id="3.20.20.70">
    <property type="entry name" value="Aldolase class I"/>
    <property type="match status" value="1"/>
</dbReference>
<dbReference type="NCBIfam" id="TIGR01182">
    <property type="entry name" value="eda"/>
    <property type="match status" value="1"/>
</dbReference>
<dbReference type="PANTHER" id="PTHR30246:SF1">
    <property type="entry name" value="2-DEHYDRO-3-DEOXY-6-PHOSPHOGALACTONATE ALDOLASE-RELATED"/>
    <property type="match status" value="1"/>
</dbReference>
<protein>
    <submittedName>
        <fullName evidence="9">Unannotated protein</fullName>
    </submittedName>
</protein>
<comment type="similarity">
    <text evidence="2">Belongs to the KHG/KDPG aldolase family.</text>
</comment>
<comment type="subunit">
    <text evidence="3">Homotrimer.</text>
</comment>
<name>A0A6J7W149_9ZZZZ</name>
<dbReference type="CDD" id="cd00452">
    <property type="entry name" value="KDPG_aldolase"/>
    <property type="match status" value="1"/>
</dbReference>
<reference evidence="9" key="1">
    <citation type="submission" date="2020-05" db="EMBL/GenBank/DDBJ databases">
        <authorList>
            <person name="Chiriac C."/>
            <person name="Salcher M."/>
            <person name="Ghai R."/>
            <person name="Kavagutti S V."/>
        </authorList>
    </citation>
    <scope>NUCLEOTIDE SEQUENCE</scope>
</reference>
<dbReference type="EMBL" id="CAFABC010000002">
    <property type="protein sequence ID" value="CAB4815700.1"/>
    <property type="molecule type" value="Genomic_DNA"/>
</dbReference>
<organism evidence="9">
    <name type="scientific">freshwater metagenome</name>
    <dbReference type="NCBI Taxonomy" id="449393"/>
    <lineage>
        <taxon>unclassified sequences</taxon>
        <taxon>metagenomes</taxon>
        <taxon>ecological metagenomes</taxon>
    </lineage>
</organism>
<dbReference type="AlphaFoldDB" id="A0A6J7W149"/>
<evidence type="ECO:0000256" key="3">
    <source>
        <dbReference type="ARBA" id="ARBA00011233"/>
    </source>
</evidence>
<keyword evidence="4" id="KW-0456">Lyase</keyword>
<evidence type="ECO:0000313" key="6">
    <source>
        <dbReference type="EMBL" id="CAB4329224.1"/>
    </source>
</evidence>
<keyword evidence="5" id="KW-0119">Carbohydrate metabolism</keyword>
<evidence type="ECO:0000256" key="4">
    <source>
        <dbReference type="ARBA" id="ARBA00023239"/>
    </source>
</evidence>
<dbReference type="GO" id="GO:0016829">
    <property type="term" value="F:lyase activity"/>
    <property type="evidence" value="ECO:0007669"/>
    <property type="project" value="UniProtKB-KW"/>
</dbReference>
<comment type="pathway">
    <text evidence="1">Carbohydrate acid metabolism.</text>
</comment>
<dbReference type="EMBL" id="CAFBRY010000001">
    <property type="protein sequence ID" value="CAB5133377.1"/>
    <property type="molecule type" value="Genomic_DNA"/>
</dbReference>